<keyword evidence="3" id="KW-1133">Transmembrane helix</keyword>
<evidence type="ECO:0000256" key="2">
    <source>
        <dbReference type="ARBA" id="ARBA00012528"/>
    </source>
</evidence>
<feature type="transmembrane region" description="Helical" evidence="3">
    <location>
        <begin position="130"/>
        <end position="148"/>
    </location>
</feature>
<evidence type="ECO:0000313" key="6">
    <source>
        <dbReference type="Proteomes" id="UP000235005"/>
    </source>
</evidence>
<dbReference type="PANTHER" id="PTHR45138">
    <property type="entry name" value="REGULATORY COMPONENTS OF SENSORY TRANSDUCTION SYSTEM"/>
    <property type="match status" value="1"/>
</dbReference>
<dbReference type="FunFam" id="3.30.70.270:FF:000001">
    <property type="entry name" value="Diguanylate cyclase domain protein"/>
    <property type="match status" value="1"/>
</dbReference>
<dbReference type="EMBL" id="PKUS01000026">
    <property type="protein sequence ID" value="PLW67635.1"/>
    <property type="molecule type" value="Genomic_DNA"/>
</dbReference>
<dbReference type="CDD" id="cd01949">
    <property type="entry name" value="GGDEF"/>
    <property type="match status" value="1"/>
</dbReference>
<organism evidence="5 6">
    <name type="scientific">Pseudohalioglobus lutimaris</name>
    <dbReference type="NCBI Taxonomy" id="1737061"/>
    <lineage>
        <taxon>Bacteria</taxon>
        <taxon>Pseudomonadati</taxon>
        <taxon>Pseudomonadota</taxon>
        <taxon>Gammaproteobacteria</taxon>
        <taxon>Cellvibrionales</taxon>
        <taxon>Halieaceae</taxon>
        <taxon>Pseudohalioglobus</taxon>
    </lineage>
</organism>
<feature type="domain" description="GGDEF" evidence="4">
    <location>
        <begin position="215"/>
        <end position="344"/>
    </location>
</feature>
<name>A0A2N5WZF7_9GAMM</name>
<gene>
    <name evidence="5" type="ORF">C0039_16165</name>
</gene>
<dbReference type="GO" id="GO:1902201">
    <property type="term" value="P:negative regulation of bacterial-type flagellum-dependent cell motility"/>
    <property type="evidence" value="ECO:0007669"/>
    <property type="project" value="TreeGrafter"/>
</dbReference>
<feature type="transmembrane region" description="Helical" evidence="3">
    <location>
        <begin position="85"/>
        <end position="103"/>
    </location>
</feature>
<feature type="transmembrane region" description="Helical" evidence="3">
    <location>
        <begin position="154"/>
        <end position="171"/>
    </location>
</feature>
<dbReference type="Pfam" id="PF00990">
    <property type="entry name" value="GGDEF"/>
    <property type="match status" value="1"/>
</dbReference>
<keyword evidence="3" id="KW-0472">Membrane</keyword>
<keyword evidence="3" id="KW-0812">Transmembrane</keyword>
<proteinExistence type="predicted"/>
<comment type="cofactor">
    <cofactor evidence="1">
        <name>Mg(2+)</name>
        <dbReference type="ChEBI" id="CHEBI:18420"/>
    </cofactor>
</comment>
<reference evidence="5 6" key="1">
    <citation type="submission" date="2018-01" db="EMBL/GenBank/DDBJ databases">
        <title>The draft genome sequence of Halioglobus lutimaris HF004.</title>
        <authorList>
            <person name="Du Z.-J."/>
            <person name="Shi M.-J."/>
        </authorList>
    </citation>
    <scope>NUCLEOTIDE SEQUENCE [LARGE SCALE GENOMIC DNA]</scope>
    <source>
        <strain evidence="5 6">HF004</strain>
    </source>
</reference>
<evidence type="ECO:0000313" key="5">
    <source>
        <dbReference type="EMBL" id="PLW67635.1"/>
    </source>
</evidence>
<protein>
    <recommendedName>
        <fullName evidence="2">diguanylate cyclase</fullName>
        <ecNumber evidence="2">2.7.7.65</ecNumber>
    </recommendedName>
</protein>
<sequence>MSQTDTVEPSMAQHELAARPSVASRRSLEESVMYMVGLICAAVVGGFAVYRWYSGEYHGALINVGIVAAVAVPMLLGFSQRYRHVALYLFGCTISAGCLISALFVSNNGLLWALMVLLVNTLTLSRRWALGLNIIVIVTLSASAHLYLSPLHHVSWSTVALLICGFSLMSMDQLRAQRQLLATQANVDPLTGVGNRRMMHRHLQDIVADRRREHNRGTLMVLDIDHFKNINDSHGHDVGDQVLVDITRSIAGSLRAEDGFYRMGGEEFVILFPGMDTATARSELPALHDRLSGRVSTSDGPVSFSAGVATLQNGEDWSHWLARADRVLYNAKSEGRNQLRFSDG</sequence>
<dbReference type="Proteomes" id="UP000235005">
    <property type="component" value="Unassembled WGS sequence"/>
</dbReference>
<feature type="transmembrane region" description="Helical" evidence="3">
    <location>
        <begin position="32"/>
        <end position="53"/>
    </location>
</feature>
<dbReference type="NCBIfam" id="TIGR00254">
    <property type="entry name" value="GGDEF"/>
    <property type="match status" value="1"/>
</dbReference>
<dbReference type="PANTHER" id="PTHR45138:SF24">
    <property type="entry name" value="DIGUANYLATE CYCLASE DGCC-RELATED"/>
    <property type="match status" value="1"/>
</dbReference>
<dbReference type="InterPro" id="IPR050469">
    <property type="entry name" value="Diguanylate_Cyclase"/>
</dbReference>
<dbReference type="InterPro" id="IPR000160">
    <property type="entry name" value="GGDEF_dom"/>
</dbReference>
<dbReference type="OrthoDB" id="9812260at2"/>
<dbReference type="GO" id="GO:0043709">
    <property type="term" value="P:cell adhesion involved in single-species biofilm formation"/>
    <property type="evidence" value="ECO:0007669"/>
    <property type="project" value="TreeGrafter"/>
</dbReference>
<dbReference type="GO" id="GO:0005886">
    <property type="term" value="C:plasma membrane"/>
    <property type="evidence" value="ECO:0007669"/>
    <property type="project" value="TreeGrafter"/>
</dbReference>
<dbReference type="InterPro" id="IPR043128">
    <property type="entry name" value="Rev_trsase/Diguanyl_cyclase"/>
</dbReference>
<dbReference type="InterPro" id="IPR029787">
    <property type="entry name" value="Nucleotide_cyclase"/>
</dbReference>
<evidence type="ECO:0000259" key="4">
    <source>
        <dbReference type="PROSITE" id="PS50887"/>
    </source>
</evidence>
<dbReference type="EC" id="2.7.7.65" evidence="2"/>
<dbReference type="PROSITE" id="PS50887">
    <property type="entry name" value="GGDEF"/>
    <property type="match status" value="1"/>
</dbReference>
<dbReference type="SUPFAM" id="SSF55073">
    <property type="entry name" value="Nucleotide cyclase"/>
    <property type="match status" value="1"/>
</dbReference>
<comment type="caution">
    <text evidence="5">The sequence shown here is derived from an EMBL/GenBank/DDBJ whole genome shotgun (WGS) entry which is preliminary data.</text>
</comment>
<evidence type="ECO:0000256" key="3">
    <source>
        <dbReference type="SAM" id="Phobius"/>
    </source>
</evidence>
<dbReference type="RefSeq" id="WP_076000157.1">
    <property type="nucleotide sequence ID" value="NZ_PKUS01000026.1"/>
</dbReference>
<accession>A0A2N5WZF7</accession>
<keyword evidence="6" id="KW-1185">Reference proteome</keyword>
<dbReference type="SMART" id="SM00267">
    <property type="entry name" value="GGDEF"/>
    <property type="match status" value="1"/>
</dbReference>
<dbReference type="GO" id="GO:0052621">
    <property type="term" value="F:diguanylate cyclase activity"/>
    <property type="evidence" value="ECO:0007669"/>
    <property type="project" value="UniProtKB-EC"/>
</dbReference>
<dbReference type="Gene3D" id="3.30.70.270">
    <property type="match status" value="1"/>
</dbReference>
<dbReference type="AlphaFoldDB" id="A0A2N5WZF7"/>
<feature type="transmembrane region" description="Helical" evidence="3">
    <location>
        <begin position="59"/>
        <end position="78"/>
    </location>
</feature>
<evidence type="ECO:0000256" key="1">
    <source>
        <dbReference type="ARBA" id="ARBA00001946"/>
    </source>
</evidence>